<proteinExistence type="predicted"/>
<feature type="signal peptide" evidence="2">
    <location>
        <begin position="1"/>
        <end position="32"/>
    </location>
</feature>
<feature type="compositionally biased region" description="Basic and acidic residues" evidence="1">
    <location>
        <begin position="117"/>
        <end position="133"/>
    </location>
</feature>
<evidence type="ECO:0000313" key="5">
    <source>
        <dbReference type="Proteomes" id="UP001501771"/>
    </source>
</evidence>
<sequence>MQTNSPVPARARRASVALVGLAAAAITPVALAAPDHTGPAATSSSSTRALDLGPADLTETRRTTTLQPGVTLTRIDRGHSDPSLSWTNEISIPAGATSPDPDAPPRSISDRASAQAEADRLEGEGFTARVEEVRQPETADVPAGVLGYRVRVGSYPTQAEADAGRARLAQAGETASSVYTGWDGDASDRGPWHVNVLRIDPGKFDGRLAGSFGPDLYHRETTSQLAAAGGATAAVNAGFFVLDPASGAPGDPAGAGVYDGRVLSESTDGRPALVLHDDARRSAVRRLTWGGVARISDKAVALDGVDRVPGLIRNCGGDTTDSPTDLPLHDVTCTDGSELVAFTPEYGDSTPTGDGREVVLEHGVVTAVRDSRGTALAPGQTSLQATGDDAALLDGVAVGDEVPVRTRLEAGGSPLATPRGTTVTNGGPLLVRDGEVHITQRRDGFVHPGDPSFAYGWFVKRNPRTIAGVDGQGRTVLITVDGRSARDLGLSVPEAADVARSLGLVDAINLDGGGSTTMVVNGSVISHPSDATGERPVGDALLIQP</sequence>
<keyword evidence="2" id="KW-0732">Signal</keyword>
<dbReference type="Gene3D" id="3.30.70.1070">
    <property type="entry name" value="Sporulation related repeat"/>
    <property type="match status" value="1"/>
</dbReference>
<dbReference type="PANTHER" id="PTHR40446:SF2">
    <property type="entry name" value="N-ACETYLGLUCOSAMINE-1-PHOSPHODIESTER ALPHA-N-ACETYLGLUCOSAMINIDASE"/>
    <property type="match status" value="1"/>
</dbReference>
<evidence type="ECO:0000313" key="4">
    <source>
        <dbReference type="EMBL" id="GAA2156333.1"/>
    </source>
</evidence>
<dbReference type="PANTHER" id="PTHR40446">
    <property type="entry name" value="N-ACETYLGLUCOSAMINE-1-PHOSPHODIESTER ALPHA-N-ACETYLGLUCOSAMINIDASE"/>
    <property type="match status" value="1"/>
</dbReference>
<dbReference type="Pfam" id="PF05036">
    <property type="entry name" value="SPOR"/>
    <property type="match status" value="1"/>
</dbReference>
<dbReference type="InterPro" id="IPR007730">
    <property type="entry name" value="SPOR-like_dom"/>
</dbReference>
<feature type="region of interest" description="Disordered" evidence="1">
    <location>
        <begin position="71"/>
        <end position="133"/>
    </location>
</feature>
<dbReference type="GO" id="GO:0016798">
    <property type="term" value="F:hydrolase activity, acting on glycosyl bonds"/>
    <property type="evidence" value="ECO:0007669"/>
    <property type="project" value="UniProtKB-KW"/>
</dbReference>
<dbReference type="InterPro" id="IPR018711">
    <property type="entry name" value="NAGPA"/>
</dbReference>
<comment type="caution">
    <text evidence="4">The sequence shown here is derived from an EMBL/GenBank/DDBJ whole genome shotgun (WGS) entry which is preliminary data.</text>
</comment>
<evidence type="ECO:0000256" key="2">
    <source>
        <dbReference type="SAM" id="SignalP"/>
    </source>
</evidence>
<dbReference type="Pfam" id="PF09992">
    <property type="entry name" value="NAGPA"/>
    <property type="match status" value="1"/>
</dbReference>
<accession>A0ABN3A8T9</accession>
<protein>
    <submittedName>
        <fullName evidence="4">Phosphodiester glycosidase family protein</fullName>
    </submittedName>
</protein>
<name>A0ABN3A8T9_9ACTN</name>
<gene>
    <name evidence="4" type="ORF">GCM10009844_44510</name>
</gene>
<organism evidence="4 5">
    <name type="scientific">Nocardioides koreensis</name>
    <dbReference type="NCBI Taxonomy" id="433651"/>
    <lineage>
        <taxon>Bacteria</taxon>
        <taxon>Bacillati</taxon>
        <taxon>Actinomycetota</taxon>
        <taxon>Actinomycetes</taxon>
        <taxon>Propionibacteriales</taxon>
        <taxon>Nocardioidaceae</taxon>
        <taxon>Nocardioides</taxon>
    </lineage>
</organism>
<keyword evidence="4" id="KW-0326">Glycosidase</keyword>
<evidence type="ECO:0000256" key="1">
    <source>
        <dbReference type="SAM" id="MobiDB-lite"/>
    </source>
</evidence>
<keyword evidence="4" id="KW-0378">Hydrolase</keyword>
<dbReference type="SUPFAM" id="SSF110997">
    <property type="entry name" value="Sporulation related repeat"/>
    <property type="match status" value="1"/>
</dbReference>
<evidence type="ECO:0000259" key="3">
    <source>
        <dbReference type="PROSITE" id="PS51724"/>
    </source>
</evidence>
<dbReference type="EMBL" id="BAAAQR010000019">
    <property type="protein sequence ID" value="GAA2156333.1"/>
    <property type="molecule type" value="Genomic_DNA"/>
</dbReference>
<keyword evidence="5" id="KW-1185">Reference proteome</keyword>
<dbReference type="Proteomes" id="UP001501771">
    <property type="component" value="Unassembled WGS sequence"/>
</dbReference>
<feature type="region of interest" description="Disordered" evidence="1">
    <location>
        <begin position="32"/>
        <end position="56"/>
    </location>
</feature>
<dbReference type="PROSITE" id="PS51724">
    <property type="entry name" value="SPOR"/>
    <property type="match status" value="1"/>
</dbReference>
<feature type="domain" description="SPOR" evidence="3">
    <location>
        <begin position="95"/>
        <end position="181"/>
    </location>
</feature>
<feature type="chain" id="PRO_5046143196" evidence="2">
    <location>
        <begin position="33"/>
        <end position="545"/>
    </location>
</feature>
<reference evidence="4 5" key="1">
    <citation type="journal article" date="2019" name="Int. J. Syst. Evol. Microbiol.">
        <title>The Global Catalogue of Microorganisms (GCM) 10K type strain sequencing project: providing services to taxonomists for standard genome sequencing and annotation.</title>
        <authorList>
            <consortium name="The Broad Institute Genomics Platform"/>
            <consortium name="The Broad Institute Genome Sequencing Center for Infectious Disease"/>
            <person name="Wu L."/>
            <person name="Ma J."/>
        </authorList>
    </citation>
    <scope>NUCLEOTIDE SEQUENCE [LARGE SCALE GENOMIC DNA]</scope>
    <source>
        <strain evidence="4 5">JCM 16022</strain>
    </source>
</reference>
<dbReference type="InterPro" id="IPR036680">
    <property type="entry name" value="SPOR-like_sf"/>
</dbReference>
<dbReference type="RefSeq" id="WP_344158027.1">
    <property type="nucleotide sequence ID" value="NZ_BAAAQR010000019.1"/>
</dbReference>